<reference evidence="3" key="1">
    <citation type="journal article" date="2015" name="J. Biotechnol.">
        <title>Complete genome sequence of Haloferax gibbonsii strain ARA6, a potential producer of polyhydroxyalkanoates and halocins isolated from Araruama, Rio de Janeiro, Brasil.</title>
        <authorList>
            <person name="Pinto L.H."/>
            <person name="D'Alincourt Carvalho-Assef A.P."/>
            <person name="Vieira R.P."/>
            <person name="Clementino M.M."/>
            <person name="Albano R.M."/>
        </authorList>
    </citation>
    <scope>NUCLEOTIDE SEQUENCE [LARGE SCALE GENOMIC DNA]</scope>
    <source>
        <strain evidence="3">ARA6</strain>
    </source>
</reference>
<organism evidence="2 3">
    <name type="scientific">Haloferax gibbonsii</name>
    <dbReference type="NCBI Taxonomy" id="35746"/>
    <lineage>
        <taxon>Archaea</taxon>
        <taxon>Methanobacteriati</taxon>
        <taxon>Methanobacteriota</taxon>
        <taxon>Stenosarchaea group</taxon>
        <taxon>Halobacteria</taxon>
        <taxon>Halobacteriales</taxon>
        <taxon>Haloferacaceae</taxon>
        <taxon>Haloferax</taxon>
    </lineage>
</organism>
<evidence type="ECO:0000313" key="3">
    <source>
        <dbReference type="Proteomes" id="UP000066124"/>
    </source>
</evidence>
<dbReference type="AlphaFoldDB" id="A0A0K1IUP9"/>
<dbReference type="Proteomes" id="UP000066124">
    <property type="component" value="Chromosome"/>
</dbReference>
<feature type="compositionally biased region" description="Polar residues" evidence="1">
    <location>
        <begin position="589"/>
        <end position="598"/>
    </location>
</feature>
<dbReference type="PATRIC" id="fig|35746.4.peg.2098"/>
<feature type="region of interest" description="Disordered" evidence="1">
    <location>
        <begin position="574"/>
        <end position="598"/>
    </location>
</feature>
<name>A0A0K1IUP9_HALGI</name>
<dbReference type="Gene3D" id="2.160.20.20">
    <property type="match status" value="1"/>
</dbReference>
<feature type="compositionally biased region" description="Gly residues" evidence="1">
    <location>
        <begin position="171"/>
        <end position="191"/>
    </location>
</feature>
<accession>A0A0K1IUP9</accession>
<feature type="region of interest" description="Disordered" evidence="1">
    <location>
        <begin position="155"/>
        <end position="202"/>
    </location>
</feature>
<proteinExistence type="predicted"/>
<dbReference type="InterPro" id="IPR012332">
    <property type="entry name" value="Autotransporter_pectin_lyase_C"/>
</dbReference>
<evidence type="ECO:0000256" key="1">
    <source>
        <dbReference type="SAM" id="MobiDB-lite"/>
    </source>
</evidence>
<protein>
    <submittedName>
        <fullName evidence="2">Uncharacterized protein</fullName>
    </submittedName>
</protein>
<dbReference type="GeneID" id="25246268"/>
<dbReference type="KEGG" id="hgi:ABY42_09875"/>
<evidence type="ECO:0000313" key="2">
    <source>
        <dbReference type="EMBL" id="AKU08033.1"/>
    </source>
</evidence>
<sequence>MNQNLWYAGVLIVVLGVTLAAVPTGSFSSVSGQRPVDVSVVDDDRALVALEPTGEVVTSPSRGNAVAVGSIVNNLGTDVTVDYTASIDVNALSLAQSGGSQTLSRGGEHQVTAYCRRPNAGSGVATLVVEVDSAQADGVSISGATLEARVEYDCTSGNGGGNPGNGDDNPGNGGGNDGGDSGDGSDGGDGNPSGPSNGVAYVDSDEDIAYDDGERVLTEQEVATFDDDDAVLVVGTDNGTIDNSWRAIDISAKRVVVTHTTFTSGDSVDIEAETGIEFTDVTVNSDWGEVTLSGESITLRRSTIDAKNGKIELAADGGTLDVRESAVRGKNDKVELTGETVQAGGATIRNTNDEIELAADDGPVNVTGATLDNQNGKVTLSGESVQARGASISTRNGKIDLAADDGSVDIRDASLQNQNRDIEVSGETVSARNASITVVNGRISLDADDGLLDIENATVHGEKQIDLTGERIGAAGASIETKNAQIDLRSGSGDVTLDGATVKTKNAQITVESAGDLRANESVFETTNADVSLSADGDVFLRGADLRTTNAELTVELGGASATLSVDGLEVEDRDDTLDYDPGGAGVTGTPSAGQVRG</sequence>
<dbReference type="EMBL" id="CP011947">
    <property type="protein sequence ID" value="AKU08033.1"/>
    <property type="molecule type" value="Genomic_DNA"/>
</dbReference>
<gene>
    <name evidence="2" type="ORF">ABY42_09875</name>
</gene>
<dbReference type="RefSeq" id="WP_050459338.1">
    <property type="nucleotide sequence ID" value="NZ_CP011947.1"/>
</dbReference>